<keyword evidence="1" id="KW-0472">Membrane</keyword>
<evidence type="ECO:0000313" key="2">
    <source>
        <dbReference type="EMBL" id="OGM21759.1"/>
    </source>
</evidence>
<organism evidence="2 3">
    <name type="scientific">Candidatus Woesebacteria bacterium RIFCSPHIGHO2_01_FULL_38_9</name>
    <dbReference type="NCBI Taxonomy" id="1802492"/>
    <lineage>
        <taxon>Bacteria</taxon>
        <taxon>Candidatus Woeseibacteriota</taxon>
    </lineage>
</organism>
<name>A0A1F7Y4C0_9BACT</name>
<dbReference type="Proteomes" id="UP000178419">
    <property type="component" value="Unassembled WGS sequence"/>
</dbReference>
<dbReference type="EMBL" id="MGGE01000007">
    <property type="protein sequence ID" value="OGM21759.1"/>
    <property type="molecule type" value="Genomic_DNA"/>
</dbReference>
<feature type="transmembrane region" description="Helical" evidence="1">
    <location>
        <begin position="12"/>
        <end position="33"/>
    </location>
</feature>
<feature type="transmembrane region" description="Helical" evidence="1">
    <location>
        <begin position="364"/>
        <end position="382"/>
    </location>
</feature>
<feature type="transmembrane region" description="Helical" evidence="1">
    <location>
        <begin position="335"/>
        <end position="352"/>
    </location>
</feature>
<evidence type="ECO:0000256" key="1">
    <source>
        <dbReference type="SAM" id="Phobius"/>
    </source>
</evidence>
<reference evidence="2 3" key="1">
    <citation type="journal article" date="2016" name="Nat. Commun.">
        <title>Thousands of microbial genomes shed light on interconnected biogeochemical processes in an aquifer system.</title>
        <authorList>
            <person name="Anantharaman K."/>
            <person name="Brown C.T."/>
            <person name="Hug L.A."/>
            <person name="Sharon I."/>
            <person name="Castelle C.J."/>
            <person name="Probst A.J."/>
            <person name="Thomas B.C."/>
            <person name="Singh A."/>
            <person name="Wilkins M.J."/>
            <person name="Karaoz U."/>
            <person name="Brodie E.L."/>
            <person name="Williams K.H."/>
            <person name="Hubbard S.S."/>
            <person name="Banfield J.F."/>
        </authorList>
    </citation>
    <scope>NUCLEOTIDE SEQUENCE [LARGE SCALE GENOMIC DNA]</scope>
</reference>
<feature type="transmembrane region" description="Helical" evidence="1">
    <location>
        <begin position="309"/>
        <end position="328"/>
    </location>
</feature>
<keyword evidence="1" id="KW-1133">Transmembrane helix</keyword>
<dbReference type="AlphaFoldDB" id="A0A1F7Y4C0"/>
<evidence type="ECO:0008006" key="4">
    <source>
        <dbReference type="Google" id="ProtNLM"/>
    </source>
</evidence>
<proteinExistence type="predicted"/>
<comment type="caution">
    <text evidence="2">The sequence shown here is derived from an EMBL/GenBank/DDBJ whole genome shotgun (WGS) entry which is preliminary data.</text>
</comment>
<feature type="transmembrane region" description="Helical" evidence="1">
    <location>
        <begin position="82"/>
        <end position="100"/>
    </location>
</feature>
<sequence>MARYDLKKSLSKIPLFEILLFTFFFFFSSLLMWKTFRVDSEGNMQIANHAWSDFAASIPLIRSFSFGSNFPIEHPLFPGEPIRYHFLFYLLVGILERFGLRIDFALNGLSSISFALLLFMIYLLAKTLFQKRSVGILSVFLFLFNGSLSFIEFFKLHPLSTSTFSNIIHASVFPSFGPYDGKIVSAFWNLNIYTNQRHLALSFALSLLTIYLLYCKFNFKNKLTVSLSVLFILVTLVLLNKAVFIITLPFIAWFIVLKPQKRAFLILTFFLGTAFFLLVSTATKDFGTVRLKLGFLINEPLTLVTFIRYWFYNFGLYTILIPIGCLLCPKKARRLILPLLAIFVYANIFQFSTDIINNHKFFNFFLIFGSMYAANFLIYLSGKNLFKSSVFGKTIAIILIFFLTISGVIDLFAILNDRTIKLGGISTNPDVYFFAHKTQPRSVVLNSNFLYHPASIAGRPIFHGYPYFTWSYGYDKEKREKILISIYRSRSKSEACNLLLSNNISYVELDDNPERYIMPNWELWNKEFDPIYRNPNSGISVYEVNSSCNLSIDQPLSL</sequence>
<accession>A0A1F7Y4C0</accession>
<feature type="transmembrane region" description="Helical" evidence="1">
    <location>
        <begin position="225"/>
        <end position="256"/>
    </location>
</feature>
<keyword evidence="1" id="KW-0812">Transmembrane</keyword>
<protein>
    <recommendedName>
        <fullName evidence="4">Glycosyltransferase RgtA/B/C/D-like domain-containing protein</fullName>
    </recommendedName>
</protein>
<feature type="transmembrane region" description="Helical" evidence="1">
    <location>
        <begin position="112"/>
        <end position="129"/>
    </location>
</feature>
<gene>
    <name evidence="2" type="ORF">A2714_02690</name>
</gene>
<feature type="transmembrane region" description="Helical" evidence="1">
    <location>
        <begin position="199"/>
        <end position="219"/>
    </location>
</feature>
<feature type="transmembrane region" description="Helical" evidence="1">
    <location>
        <begin position="263"/>
        <end position="283"/>
    </location>
</feature>
<feature type="transmembrane region" description="Helical" evidence="1">
    <location>
        <begin position="135"/>
        <end position="154"/>
    </location>
</feature>
<feature type="transmembrane region" description="Helical" evidence="1">
    <location>
        <begin position="394"/>
        <end position="415"/>
    </location>
</feature>
<evidence type="ECO:0000313" key="3">
    <source>
        <dbReference type="Proteomes" id="UP000178419"/>
    </source>
</evidence>